<proteinExistence type="predicted"/>
<dbReference type="EMBL" id="LKMD01000103">
    <property type="protein sequence ID" value="PIA96029.1"/>
    <property type="molecule type" value="Genomic_DNA"/>
</dbReference>
<dbReference type="Proteomes" id="UP000230605">
    <property type="component" value="Chromosome 8"/>
</dbReference>
<comment type="caution">
    <text evidence="1">The sequence shown here is derived from an EMBL/GenBank/DDBJ whole genome shotgun (WGS) entry which is preliminary data.</text>
</comment>
<reference evidence="1 2" key="1">
    <citation type="submission" date="2015-10" db="EMBL/GenBank/DDBJ databases">
        <title>The cercosporin biosynthetic gene cluster was horizontally transferred to several fungal lineages and shown to be expanded in Cercospora beticola based on microsynteny with recipient genomes.</title>
        <authorList>
            <person name="De Jonge R."/>
            <person name="Ebert M.K."/>
            <person name="Suttle J.C."/>
            <person name="Jurick Ii W.M."/>
            <person name="Secor G.A."/>
            <person name="Thomma B.P."/>
            <person name="Van De Peer Y."/>
            <person name="Bolton M.D."/>
        </authorList>
    </citation>
    <scope>NUCLEOTIDE SEQUENCE [LARGE SCALE GENOMIC DNA]</scope>
    <source>
        <strain evidence="1 2">09-40</strain>
    </source>
</reference>
<evidence type="ECO:0000313" key="1">
    <source>
        <dbReference type="EMBL" id="PIA96029.1"/>
    </source>
</evidence>
<name>A0A2G5HU13_CERBT</name>
<evidence type="ECO:0000313" key="2">
    <source>
        <dbReference type="Proteomes" id="UP000230605"/>
    </source>
</evidence>
<protein>
    <submittedName>
        <fullName evidence="1">Uncharacterized protein</fullName>
    </submittedName>
</protein>
<accession>A0A2G5HU13</accession>
<gene>
    <name evidence="1" type="ORF">CB0940_10178</name>
</gene>
<sequence length="130" mass="13924">MAGELHEPSTLARTAEHIAALQLELRLIADGCEEASDRRCGALARSCTSREQPATSTWQSRVGEPARPWCARARDRPADSAPCVGDAAAERCDESTAGSLLAAADCARSREMFLQKRSQLGEELIPSGGR</sequence>
<organism evidence="1 2">
    <name type="scientific">Cercospora beticola</name>
    <name type="common">Sugarbeet leaf spot fungus</name>
    <dbReference type="NCBI Taxonomy" id="122368"/>
    <lineage>
        <taxon>Eukaryota</taxon>
        <taxon>Fungi</taxon>
        <taxon>Dikarya</taxon>
        <taxon>Ascomycota</taxon>
        <taxon>Pezizomycotina</taxon>
        <taxon>Dothideomycetes</taxon>
        <taxon>Dothideomycetidae</taxon>
        <taxon>Mycosphaerellales</taxon>
        <taxon>Mycosphaerellaceae</taxon>
        <taxon>Cercospora</taxon>
    </lineage>
</organism>
<dbReference type="AlphaFoldDB" id="A0A2G5HU13"/>